<dbReference type="NCBIfam" id="TIGR00531">
    <property type="entry name" value="BCCP"/>
    <property type="match status" value="1"/>
</dbReference>
<dbReference type="InterPro" id="IPR001882">
    <property type="entry name" value="Biotin_BS"/>
</dbReference>
<dbReference type="PROSITE" id="PS50968">
    <property type="entry name" value="BIOTINYL_LIPOYL"/>
    <property type="match status" value="1"/>
</dbReference>
<organism evidence="10 11">
    <name type="scientific">Liquorilactobacillus aquaticus DSM 21051</name>
    <dbReference type="NCBI Taxonomy" id="1423725"/>
    <lineage>
        <taxon>Bacteria</taxon>
        <taxon>Bacillati</taxon>
        <taxon>Bacillota</taxon>
        <taxon>Bacilli</taxon>
        <taxon>Lactobacillales</taxon>
        <taxon>Lactobacillaceae</taxon>
        <taxon>Liquorilactobacillus</taxon>
    </lineage>
</organism>
<evidence type="ECO:0000256" key="7">
    <source>
        <dbReference type="ARBA" id="ARBA00023267"/>
    </source>
</evidence>
<dbReference type="GO" id="GO:0009317">
    <property type="term" value="C:acetyl-CoA carboxylase complex"/>
    <property type="evidence" value="ECO:0007669"/>
    <property type="project" value="InterPro"/>
</dbReference>
<dbReference type="InterPro" id="IPR011053">
    <property type="entry name" value="Single_hybrid_motif"/>
</dbReference>
<dbReference type="InterPro" id="IPR050709">
    <property type="entry name" value="Biotin_Carboxyl_Carrier/Decarb"/>
</dbReference>
<evidence type="ECO:0000256" key="8">
    <source>
        <dbReference type="RuleBase" id="RU364072"/>
    </source>
</evidence>
<protein>
    <recommendedName>
        <fullName evidence="2 8">Biotin carboxyl carrier protein of acetyl-CoA carboxylase</fullName>
    </recommendedName>
</protein>
<evidence type="ECO:0000259" key="9">
    <source>
        <dbReference type="PROSITE" id="PS50968"/>
    </source>
</evidence>
<dbReference type="InterPro" id="IPR000089">
    <property type="entry name" value="Biotin_lipoyl"/>
</dbReference>
<dbReference type="FunFam" id="2.40.50.100:FF:000003">
    <property type="entry name" value="Acetyl-CoA carboxylase biotin carboxyl carrier protein"/>
    <property type="match status" value="1"/>
</dbReference>
<keyword evidence="6 8" id="KW-0275">Fatty acid biosynthesis</keyword>
<dbReference type="UniPathway" id="UPA00094"/>
<dbReference type="GO" id="GO:0003989">
    <property type="term" value="F:acetyl-CoA carboxylase activity"/>
    <property type="evidence" value="ECO:0007669"/>
    <property type="project" value="InterPro"/>
</dbReference>
<dbReference type="PRINTS" id="PR01071">
    <property type="entry name" value="ACOABIOTINCC"/>
</dbReference>
<evidence type="ECO:0000256" key="3">
    <source>
        <dbReference type="ARBA" id="ARBA00022516"/>
    </source>
</evidence>
<evidence type="ECO:0000256" key="2">
    <source>
        <dbReference type="ARBA" id="ARBA00017562"/>
    </source>
</evidence>
<name>A0A0R2CUY0_9LACO</name>
<keyword evidence="5 8" id="KW-0443">Lipid metabolism</keyword>
<dbReference type="InterPro" id="IPR001249">
    <property type="entry name" value="AcCoA_biotinCC"/>
</dbReference>
<dbReference type="AlphaFoldDB" id="A0A0R2CUY0"/>
<dbReference type="Proteomes" id="UP000051015">
    <property type="component" value="Unassembled WGS sequence"/>
</dbReference>
<dbReference type="OrthoDB" id="9811735at2"/>
<evidence type="ECO:0000256" key="6">
    <source>
        <dbReference type="ARBA" id="ARBA00023160"/>
    </source>
</evidence>
<comment type="pathway">
    <text evidence="1 8">Lipid metabolism; fatty acid biosynthesis.</text>
</comment>
<evidence type="ECO:0000256" key="4">
    <source>
        <dbReference type="ARBA" id="ARBA00022832"/>
    </source>
</evidence>
<dbReference type="CDD" id="cd06850">
    <property type="entry name" value="biotinyl_domain"/>
    <property type="match status" value="1"/>
</dbReference>
<dbReference type="RefSeq" id="WP_057876837.1">
    <property type="nucleotide sequence ID" value="NZ_AYZD01000033.1"/>
</dbReference>
<dbReference type="Gene3D" id="2.40.50.100">
    <property type="match status" value="1"/>
</dbReference>
<evidence type="ECO:0000313" key="10">
    <source>
        <dbReference type="EMBL" id="KRM95130.1"/>
    </source>
</evidence>
<evidence type="ECO:0000256" key="1">
    <source>
        <dbReference type="ARBA" id="ARBA00005194"/>
    </source>
</evidence>
<comment type="function">
    <text evidence="8">This protein is a component of the acetyl coenzyme A carboxylase complex; first, biotin carboxylase catalyzes the carboxylation of the carrier protein and then the transcarboxylase transfers the carboxyl group to form malonyl-CoA.</text>
</comment>
<dbReference type="GO" id="GO:0006633">
    <property type="term" value="P:fatty acid biosynthetic process"/>
    <property type="evidence" value="ECO:0007669"/>
    <property type="project" value="UniProtKB-UniPathway"/>
</dbReference>
<feature type="domain" description="Lipoyl-binding" evidence="9">
    <location>
        <begin position="66"/>
        <end position="142"/>
    </location>
</feature>
<dbReference type="PROSITE" id="PS00188">
    <property type="entry name" value="BIOTIN"/>
    <property type="match status" value="1"/>
</dbReference>
<evidence type="ECO:0000313" key="11">
    <source>
        <dbReference type="Proteomes" id="UP000051015"/>
    </source>
</evidence>
<dbReference type="PANTHER" id="PTHR45266:SF3">
    <property type="entry name" value="OXALOACETATE DECARBOXYLASE ALPHA CHAIN"/>
    <property type="match status" value="1"/>
</dbReference>
<dbReference type="PATRIC" id="fig|1423725.3.peg.2289"/>
<evidence type="ECO:0000256" key="5">
    <source>
        <dbReference type="ARBA" id="ARBA00023098"/>
    </source>
</evidence>
<dbReference type="PANTHER" id="PTHR45266">
    <property type="entry name" value="OXALOACETATE DECARBOXYLASE ALPHA CHAIN"/>
    <property type="match status" value="1"/>
</dbReference>
<proteinExistence type="predicted"/>
<comment type="caution">
    <text evidence="10">The sequence shown here is derived from an EMBL/GenBank/DDBJ whole genome shotgun (WGS) entry which is preliminary data.</text>
</comment>
<gene>
    <name evidence="10" type="ORF">FC19_GL002224</name>
</gene>
<keyword evidence="3 8" id="KW-0444">Lipid biosynthesis</keyword>
<dbReference type="STRING" id="1423725.FC19_GL002224"/>
<dbReference type="EMBL" id="AYZD01000033">
    <property type="protein sequence ID" value="KRM95130.1"/>
    <property type="molecule type" value="Genomic_DNA"/>
</dbReference>
<keyword evidence="7 8" id="KW-0092">Biotin</keyword>
<reference evidence="10 11" key="1">
    <citation type="journal article" date="2015" name="Genome Announc.">
        <title>Expanding the biotechnology potential of lactobacilli through comparative genomics of 213 strains and associated genera.</title>
        <authorList>
            <person name="Sun Z."/>
            <person name="Harris H.M."/>
            <person name="McCann A."/>
            <person name="Guo C."/>
            <person name="Argimon S."/>
            <person name="Zhang W."/>
            <person name="Yang X."/>
            <person name="Jeffery I.B."/>
            <person name="Cooney J.C."/>
            <person name="Kagawa T.F."/>
            <person name="Liu W."/>
            <person name="Song Y."/>
            <person name="Salvetti E."/>
            <person name="Wrobel A."/>
            <person name="Rasinkangas P."/>
            <person name="Parkhill J."/>
            <person name="Rea M.C."/>
            <person name="O'Sullivan O."/>
            <person name="Ritari J."/>
            <person name="Douillard F.P."/>
            <person name="Paul Ross R."/>
            <person name="Yang R."/>
            <person name="Briner A.E."/>
            <person name="Felis G.E."/>
            <person name="de Vos W.M."/>
            <person name="Barrangou R."/>
            <person name="Klaenhammer T.R."/>
            <person name="Caufield P.W."/>
            <person name="Cui Y."/>
            <person name="Zhang H."/>
            <person name="O'Toole P.W."/>
        </authorList>
    </citation>
    <scope>NUCLEOTIDE SEQUENCE [LARGE SCALE GENOMIC DNA]</scope>
    <source>
        <strain evidence="10 11">DSM 21051</strain>
    </source>
</reference>
<keyword evidence="11" id="KW-1185">Reference proteome</keyword>
<dbReference type="Pfam" id="PF00364">
    <property type="entry name" value="Biotin_lipoyl"/>
    <property type="match status" value="1"/>
</dbReference>
<sequence length="143" mass="15770">MEIEKIESLIKLFGRSDLARLEVEEKDARIVLERKNDAAALEIESNADRAVKKVDSESTKEVATEGEIVKAPLVGTLYTAPEPDKPTFVKIGDRVKKGQTIAIIEVMKMMNEIKAPADGIIAAILVENGTVVEYDQALFELEN</sequence>
<keyword evidence="4 8" id="KW-0276">Fatty acid metabolism</keyword>
<accession>A0A0R2CUY0</accession>
<dbReference type="SUPFAM" id="SSF51230">
    <property type="entry name" value="Single hybrid motif"/>
    <property type="match status" value="1"/>
</dbReference>